<name>A0A1Y1UGV9_9TREE</name>
<dbReference type="SUPFAM" id="SSF52540">
    <property type="entry name" value="P-loop containing nucleoside triphosphate hydrolases"/>
    <property type="match status" value="1"/>
</dbReference>
<dbReference type="PANTHER" id="PTHR32004:SF1">
    <property type="entry name" value="TRNA LIGASE"/>
    <property type="match status" value="1"/>
</dbReference>
<dbReference type="GO" id="GO:0006388">
    <property type="term" value="P:tRNA splicing, via endonucleolytic cleavage and ligation"/>
    <property type="evidence" value="ECO:0007669"/>
    <property type="project" value="InterPro"/>
</dbReference>
<dbReference type="GO" id="GO:0005524">
    <property type="term" value="F:ATP binding"/>
    <property type="evidence" value="ECO:0007669"/>
    <property type="project" value="InterPro"/>
</dbReference>
<feature type="region of interest" description="Disordered" evidence="1">
    <location>
        <begin position="426"/>
        <end position="446"/>
    </location>
</feature>
<keyword evidence="5" id="KW-0436">Ligase</keyword>
<dbReference type="Gene3D" id="3.40.50.300">
    <property type="entry name" value="P-loop containing nucleotide triphosphate hydrolases"/>
    <property type="match status" value="1"/>
</dbReference>
<evidence type="ECO:0000259" key="4">
    <source>
        <dbReference type="Pfam" id="PF09511"/>
    </source>
</evidence>
<dbReference type="Pfam" id="PF08302">
    <property type="entry name" value="tRNA_lig_CPD"/>
    <property type="match status" value="1"/>
</dbReference>
<dbReference type="InterPro" id="IPR027417">
    <property type="entry name" value="P-loop_NTPase"/>
</dbReference>
<protein>
    <submittedName>
        <fullName evidence="5">RNA ligase-domain-containing protein</fullName>
    </submittedName>
</protein>
<dbReference type="InterPro" id="IPR015966">
    <property type="entry name" value="tRNA_lig_kin_fungi"/>
</dbReference>
<dbReference type="InterPro" id="IPR019039">
    <property type="entry name" value="T4-Rnl1-like_N"/>
</dbReference>
<dbReference type="OrthoDB" id="276239at2759"/>
<dbReference type="Pfam" id="PF09511">
    <property type="entry name" value="RNA_lig_T4_1"/>
    <property type="match status" value="1"/>
</dbReference>
<dbReference type="InParanoid" id="A0A1Y1UGV9"/>
<organism evidence="5 6">
    <name type="scientific">Kockovaella imperatae</name>
    <dbReference type="NCBI Taxonomy" id="4999"/>
    <lineage>
        <taxon>Eukaryota</taxon>
        <taxon>Fungi</taxon>
        <taxon>Dikarya</taxon>
        <taxon>Basidiomycota</taxon>
        <taxon>Agaricomycotina</taxon>
        <taxon>Tremellomycetes</taxon>
        <taxon>Tremellales</taxon>
        <taxon>Cuniculitremaceae</taxon>
        <taxon>Kockovaella</taxon>
    </lineage>
</organism>
<reference evidence="5 6" key="1">
    <citation type="submission" date="2017-03" db="EMBL/GenBank/DDBJ databases">
        <title>Widespread Adenine N6-methylation of Active Genes in Fungi.</title>
        <authorList>
            <consortium name="DOE Joint Genome Institute"/>
            <person name="Mondo S.J."/>
            <person name="Dannebaum R.O."/>
            <person name="Kuo R.C."/>
            <person name="Louie K.B."/>
            <person name="Bewick A.J."/>
            <person name="Labutti K."/>
            <person name="Haridas S."/>
            <person name="Kuo A."/>
            <person name="Salamov A."/>
            <person name="Ahrendt S.R."/>
            <person name="Lau R."/>
            <person name="Bowen B.P."/>
            <person name="Lipzen A."/>
            <person name="Sullivan W."/>
            <person name="Andreopoulos W.B."/>
            <person name="Clum A."/>
            <person name="Lindquist E."/>
            <person name="Daum C."/>
            <person name="Northen T.R."/>
            <person name="Ramamoorthy G."/>
            <person name="Schmitz R.J."/>
            <person name="Gryganskyi A."/>
            <person name="Culley D."/>
            <person name="Magnuson J."/>
            <person name="James T.Y."/>
            <person name="O'Malley M.A."/>
            <person name="Stajich J.E."/>
            <person name="Spatafora J.W."/>
            <person name="Visel A."/>
            <person name="Grigoriev I.V."/>
        </authorList>
    </citation>
    <scope>NUCLEOTIDE SEQUENCE [LARGE SCALE GENOMIC DNA]</scope>
    <source>
        <strain evidence="5 6">NRRL Y-17943</strain>
    </source>
</reference>
<keyword evidence="6" id="KW-1185">Reference proteome</keyword>
<evidence type="ECO:0000313" key="6">
    <source>
        <dbReference type="Proteomes" id="UP000193218"/>
    </source>
</evidence>
<evidence type="ECO:0000259" key="2">
    <source>
        <dbReference type="Pfam" id="PF08302"/>
    </source>
</evidence>
<dbReference type="FunCoup" id="A0A1Y1UGV9">
    <property type="interactions" value="187"/>
</dbReference>
<accession>A0A1Y1UGV9</accession>
<proteinExistence type="predicted"/>
<evidence type="ECO:0000259" key="3">
    <source>
        <dbReference type="Pfam" id="PF08303"/>
    </source>
</evidence>
<dbReference type="GO" id="GO:0005634">
    <property type="term" value="C:nucleus"/>
    <property type="evidence" value="ECO:0007669"/>
    <property type="project" value="TreeGrafter"/>
</dbReference>
<sequence length="951" mass="107195">MRKVLSIMSKSTTKAWTADKHPASTSALLDSLHRLRETQPKAVRSTVHVYPAAVYAAEDDEASKVSHLSGSAAGNDLRDRKITSWKMTEHMYRLHDNPFPTLARGLFTEEVAKGEILPEEALKNEGDWSNGRTRERIVARGYDKFFNIDEVDWTNWTNMESHTVPPYYLTLKSNGCLILISALSPTHLLVASKHSLGTVNADHINGESSTTGSLASGMEALSLGLDEKGKGKESYHEEDDDSSAIAHAEMGRRWVRKMLKAAGKTESELASRLWRDNLSAVLELCDDSFEEHVLATPAHWTGLHLHGLNHNTPHFATLSPPDVSAFAEEFGFIPTKYTQFDTLTEVKAFTDKVERDQTWEGDQIEGFVVRATVSQKSSFESEGKPPYLPGSPFFFKVKFNEPYLLYRQWREVTRLMLPLRTLDRDDQAVPPGSQGAAKTSRPEARRQDDKYDNIWIKVRKRTQRPEVAVYADWCGDMLKREPSLFDGYERGVVRVRERFLSWIEAEGKGAWQQAMTGKYKLRGNPRTSRVKQEEPNAPTTSKPVKWLVIPIAVPGCGKTLVGVALTRLFGFGHTQSDDVTAKRTAPTFLKNITDLFKTNDVVFADRNNHIDKHYTELANLATTKALQPYELRLVGVMWNVTDPPYHRVLRVCSDRILKRGDNHRTLRPDANSASEHEAVLAMFLRNWTPPDPDAFRSIIKVEVEDDPRTALLKVIDGLVEAIGLQRPSDEAIDEALNAGESYRITGPYKAPQQLLAKPPRYYALAPELNIPSLMSTILTGTRASKAKEVYDLVHKAERIVTNPHITICHRDDVANEEASAEETITAPMNQLWKQCQMLAEHHQSYDFHITHLVWDDRVLCLAVTLSPHTDEPLTNLSLPVSKERQLHITVGTVKEDIRTMESIKLVLAMRDALDKDADSTEAQEVIPDGGRVRWIEVKPSVRGQGRVRGMW</sequence>
<dbReference type="GeneID" id="33557625"/>
<dbReference type="Pfam" id="PF08303">
    <property type="entry name" value="tRNA_lig_kinase"/>
    <property type="match status" value="1"/>
</dbReference>
<feature type="domain" description="tRNA ligase phosphodiesterase" evidence="2">
    <location>
        <begin position="751"/>
        <end position="921"/>
    </location>
</feature>
<comment type="caution">
    <text evidence="5">The sequence shown here is derived from an EMBL/GenBank/DDBJ whole genome shotgun (WGS) entry which is preliminary data.</text>
</comment>
<feature type="domain" description="T4 RNA ligase 1-like N-terminal" evidence="4">
    <location>
        <begin position="103"/>
        <end position="404"/>
    </location>
</feature>
<dbReference type="PANTHER" id="PTHR32004">
    <property type="entry name" value="TRNA LIGASE"/>
    <property type="match status" value="1"/>
</dbReference>
<dbReference type="GO" id="GO:0003972">
    <property type="term" value="F:RNA ligase (ATP) activity"/>
    <property type="evidence" value="ECO:0007669"/>
    <property type="project" value="InterPro"/>
</dbReference>
<dbReference type="InterPro" id="IPR015965">
    <property type="entry name" value="tRNA_lig_PDEase"/>
</dbReference>
<dbReference type="AlphaFoldDB" id="A0A1Y1UGV9"/>
<gene>
    <name evidence="5" type="ORF">BD324DRAFT_625635</name>
</gene>
<dbReference type="RefSeq" id="XP_021871339.1">
    <property type="nucleotide sequence ID" value="XM_022015816.1"/>
</dbReference>
<dbReference type="STRING" id="4999.A0A1Y1UGV9"/>
<dbReference type="Proteomes" id="UP000193218">
    <property type="component" value="Unassembled WGS sequence"/>
</dbReference>
<evidence type="ECO:0000313" key="5">
    <source>
        <dbReference type="EMBL" id="ORX37301.1"/>
    </source>
</evidence>
<dbReference type="EMBL" id="NBSH01000006">
    <property type="protein sequence ID" value="ORX37301.1"/>
    <property type="molecule type" value="Genomic_DNA"/>
</dbReference>
<evidence type="ECO:0000256" key="1">
    <source>
        <dbReference type="SAM" id="MobiDB-lite"/>
    </source>
</evidence>
<feature type="domain" description="tRNA ligase kinase" evidence="3">
    <location>
        <begin position="547"/>
        <end position="693"/>
    </location>
</feature>